<evidence type="ECO:0000313" key="1">
    <source>
        <dbReference type="EMBL" id="AEA65749.1"/>
    </source>
</evidence>
<dbReference type="AlphaFoldDB" id="F2LSF3"/>
<sequence>MSYHNGQLRASLTLKKTITEANVEAAFTPILGYFEQSYGHYVIDNSIGFADHTLEIVLDVRLSYSAGDAIRDFVANLHSLVAEPGYLEVYDFDTGDTESTIVPHFIGATAEDRARAQVTYGILQAEEWLAPVLGKAAMQQLAHTIRSLPITETA</sequence>
<name>F2LSF3_BURGS</name>
<geneLocation type="plasmid" evidence="1 2">
    <name>bgla_3p</name>
</geneLocation>
<gene>
    <name evidence="1" type="ordered locus">bgla_3p0480</name>
</gene>
<dbReference type="HOGENOM" id="CLU_1700904_0_0_4"/>
<dbReference type="KEGG" id="bgd:bgla_3p0480"/>
<protein>
    <submittedName>
        <fullName evidence="1">Uncharacterized protein</fullName>
    </submittedName>
</protein>
<organism evidence="1 2">
    <name type="scientific">Burkholderia gladioli (strain BSR3)</name>
    <dbReference type="NCBI Taxonomy" id="999541"/>
    <lineage>
        <taxon>Bacteria</taxon>
        <taxon>Pseudomonadati</taxon>
        <taxon>Pseudomonadota</taxon>
        <taxon>Betaproteobacteria</taxon>
        <taxon>Burkholderiales</taxon>
        <taxon>Burkholderiaceae</taxon>
        <taxon>Burkholderia</taxon>
    </lineage>
</organism>
<keyword evidence="2" id="KW-1185">Reference proteome</keyword>
<dbReference type="EMBL" id="CP002603">
    <property type="protein sequence ID" value="AEA65749.1"/>
    <property type="molecule type" value="Genomic_DNA"/>
</dbReference>
<keyword evidence="1" id="KW-0614">Plasmid</keyword>
<dbReference type="RefSeq" id="WP_013691884.1">
    <property type="nucleotide sequence ID" value="NC_015378.1"/>
</dbReference>
<accession>F2LSF3</accession>
<evidence type="ECO:0000313" key="2">
    <source>
        <dbReference type="Proteomes" id="UP000008316"/>
    </source>
</evidence>
<reference evidence="1 2" key="1">
    <citation type="journal article" date="2011" name="J. Bacteriol.">
        <title>Complete genome sequence of Burkholderia gladioli BSR3.</title>
        <authorList>
            <person name="Seo Y.S."/>
            <person name="Lim J."/>
            <person name="Choi B.S."/>
            <person name="Kim H."/>
            <person name="Goo E."/>
            <person name="Lee B."/>
            <person name="Lim J.S."/>
            <person name="Choi I.Y."/>
            <person name="Moon J.S."/>
            <person name="Kim J."/>
            <person name="Hwang I."/>
        </authorList>
    </citation>
    <scope>NUCLEOTIDE SEQUENCE [LARGE SCALE GENOMIC DNA]</scope>
    <source>
        <strain evidence="1 2">BSR3</strain>
        <plasmid evidence="1">bgla_3p</plasmid>
    </source>
</reference>
<dbReference type="Proteomes" id="UP000008316">
    <property type="component" value="Plasmid bgla_3p"/>
</dbReference>
<proteinExistence type="predicted"/>